<dbReference type="EMBL" id="AP024238">
    <property type="protein sequence ID" value="BCO25264.1"/>
    <property type="molecule type" value="Genomic_DNA"/>
</dbReference>
<gene>
    <name evidence="1" type="ORF">MIZ03_0124</name>
</gene>
<organism evidence="1 2">
    <name type="scientific">Rhodoferax lithotrophicus</name>
    <dbReference type="NCBI Taxonomy" id="2798804"/>
    <lineage>
        <taxon>Bacteria</taxon>
        <taxon>Pseudomonadati</taxon>
        <taxon>Pseudomonadota</taxon>
        <taxon>Betaproteobacteria</taxon>
        <taxon>Burkholderiales</taxon>
        <taxon>Comamonadaceae</taxon>
        <taxon>Rhodoferax</taxon>
    </lineage>
</organism>
<evidence type="ECO:0000313" key="2">
    <source>
        <dbReference type="Proteomes" id="UP000824366"/>
    </source>
</evidence>
<protein>
    <submittedName>
        <fullName evidence="1">Uncharacterized protein</fullName>
    </submittedName>
</protein>
<reference evidence="1 2" key="1">
    <citation type="journal article" date="2021" name="Microbiol. Spectr.">
        <title>A Single Bacterium Capable of Oxidation and Reduction of Iron at Circumneutral pH.</title>
        <authorList>
            <person name="Kato S."/>
            <person name="Ohkuma M."/>
        </authorList>
    </citation>
    <scope>NUCLEOTIDE SEQUENCE [LARGE SCALE GENOMIC DNA]</scope>
    <source>
        <strain evidence="1 2">MIZ03</strain>
    </source>
</reference>
<sequence length="40" mass="4484">MSEIYGMFCTIMTLSAQSCLNKADPVICKSQQRMPGCFHL</sequence>
<accession>A0ABM7MGG0</accession>
<evidence type="ECO:0000313" key="1">
    <source>
        <dbReference type="EMBL" id="BCO25264.1"/>
    </source>
</evidence>
<keyword evidence="2" id="KW-1185">Reference proteome</keyword>
<proteinExistence type="predicted"/>
<dbReference type="Proteomes" id="UP000824366">
    <property type="component" value="Chromosome"/>
</dbReference>
<name>A0ABM7MGG0_9BURK</name>